<evidence type="ECO:0000313" key="1">
    <source>
        <dbReference type="EMBL" id="RMC12665.1"/>
    </source>
</evidence>
<gene>
    <name evidence="1" type="ORF">DUI87_10189</name>
</gene>
<evidence type="ECO:0008006" key="3">
    <source>
        <dbReference type="Google" id="ProtNLM"/>
    </source>
</evidence>
<evidence type="ECO:0000313" key="2">
    <source>
        <dbReference type="Proteomes" id="UP000269221"/>
    </source>
</evidence>
<proteinExistence type="predicted"/>
<reference evidence="1 2" key="1">
    <citation type="submission" date="2018-07" db="EMBL/GenBank/DDBJ databases">
        <title>A high quality draft genome assembly of the barn swallow (H. rustica rustica).</title>
        <authorList>
            <person name="Formenti G."/>
            <person name="Chiara M."/>
            <person name="Poveda L."/>
            <person name="Francoijs K.-J."/>
            <person name="Bonisoli-Alquati A."/>
            <person name="Canova L."/>
            <person name="Gianfranceschi L."/>
            <person name="Horner D.S."/>
            <person name="Saino N."/>
        </authorList>
    </citation>
    <scope>NUCLEOTIDE SEQUENCE [LARGE SCALE GENOMIC DNA]</scope>
    <source>
        <strain evidence="1">Chelidonia</strain>
        <tissue evidence="1">Blood</tissue>
    </source>
</reference>
<protein>
    <recommendedName>
        <fullName evidence="3">Rna-directed dna polymerase from mobile element jockey-like</fullName>
    </recommendedName>
</protein>
<organism evidence="1 2">
    <name type="scientific">Hirundo rustica rustica</name>
    <dbReference type="NCBI Taxonomy" id="333673"/>
    <lineage>
        <taxon>Eukaryota</taxon>
        <taxon>Metazoa</taxon>
        <taxon>Chordata</taxon>
        <taxon>Craniata</taxon>
        <taxon>Vertebrata</taxon>
        <taxon>Euteleostomi</taxon>
        <taxon>Archelosauria</taxon>
        <taxon>Archosauria</taxon>
        <taxon>Dinosauria</taxon>
        <taxon>Saurischia</taxon>
        <taxon>Theropoda</taxon>
        <taxon>Coelurosauria</taxon>
        <taxon>Aves</taxon>
        <taxon>Neognathae</taxon>
        <taxon>Neoaves</taxon>
        <taxon>Telluraves</taxon>
        <taxon>Australaves</taxon>
        <taxon>Passeriformes</taxon>
        <taxon>Sylvioidea</taxon>
        <taxon>Hirundinidae</taxon>
        <taxon>Hirundo</taxon>
    </lineage>
</organism>
<dbReference type="AlphaFoldDB" id="A0A3M0KHV3"/>
<name>A0A3M0KHV3_HIRRU</name>
<dbReference type="OrthoDB" id="9396613at2759"/>
<sequence>MTSLSAPSDAKLRGMVDTPEGWDAIQRDPDKLKKWLHGNLMRFKKTECMLQHLDQGNRNSQRISVSFMCSPVLSPPPDCEASAYDIITGDDLIMNAITSLARIQAVTWIKCILWKFPGDMRLCGAVDREERDAIQRRNLDVLERWAIANIMKFKNGKCKVYTWVMATTDTSTSGWRND</sequence>
<dbReference type="EMBL" id="QRBI01000106">
    <property type="protein sequence ID" value="RMC12665.1"/>
    <property type="molecule type" value="Genomic_DNA"/>
</dbReference>
<accession>A0A3M0KHV3</accession>
<dbReference type="Proteomes" id="UP000269221">
    <property type="component" value="Unassembled WGS sequence"/>
</dbReference>
<keyword evidence="2" id="KW-1185">Reference proteome</keyword>
<comment type="caution">
    <text evidence="1">The sequence shown here is derived from an EMBL/GenBank/DDBJ whole genome shotgun (WGS) entry which is preliminary data.</text>
</comment>